<sequence length="465" mass="53668">MKNFISTEGDTLYLKLYNYIREKIEKGELKNRLPAIRTTAKKLSISISTVVKAYELLEKNNYVESKKGSGFYITYHKKHTFYPEDYMQNEDFKFGYFDNQCEIDFSSASPKTDLFPIENLKNAIIDILDSEGEKALLYENPQGNVKFRNSIKKQARKTGIKTSIKNIQIISGAQQGINIISRILIQKGDIIVTEEPTYKGAVESFKENDGKVYSVELNEDGLDIDKLEQFLKHNSIKLLYIIPIFQNPTGISLSEEKAKRLINLANIHNFFILEDDSSSDLYFHKKVNPIKSYDIYDKVIYIKSYSKIFMPGFRLGFMILPDCITDSVVRAKYSSDISTSGLNQRIFHYLIENKIWNNYLDNLRDEFFRKQTYMYEKLKEIPTINFKKPLGGLSFWISLPMDITGEAVYFKLLKEGVSIAPGIVFSPNFTSYIRVSFAQCSYEDINIGIEKLKIAVSELITLQKM</sequence>
<dbReference type="CDD" id="cd00609">
    <property type="entry name" value="AAT_like"/>
    <property type="match status" value="1"/>
</dbReference>
<dbReference type="Gene3D" id="3.90.1150.10">
    <property type="entry name" value="Aspartate Aminotransferase, domain 1"/>
    <property type="match status" value="1"/>
</dbReference>
<dbReference type="CDD" id="cd07377">
    <property type="entry name" value="WHTH_GntR"/>
    <property type="match status" value="1"/>
</dbReference>
<dbReference type="SUPFAM" id="SSF46785">
    <property type="entry name" value="Winged helix' DNA-binding domain"/>
    <property type="match status" value="1"/>
</dbReference>
<evidence type="ECO:0000256" key="4">
    <source>
        <dbReference type="ARBA" id="ARBA00023125"/>
    </source>
</evidence>
<proteinExistence type="inferred from homology"/>
<dbReference type="InterPro" id="IPR004839">
    <property type="entry name" value="Aminotransferase_I/II_large"/>
</dbReference>
<reference evidence="7 8" key="1">
    <citation type="submission" date="2020-08" db="EMBL/GenBank/DDBJ databases">
        <authorList>
            <person name="Liu C."/>
            <person name="Sun Q."/>
        </authorList>
    </citation>
    <scope>NUCLEOTIDE SEQUENCE [LARGE SCALE GENOMIC DNA]</scope>
    <source>
        <strain evidence="7 8">NSJ-57</strain>
    </source>
</reference>
<keyword evidence="7" id="KW-0808">Transferase</keyword>
<keyword evidence="5" id="KW-0804">Transcription</keyword>
<comment type="similarity">
    <text evidence="1">In the C-terminal section; belongs to the class-I pyridoxal-phosphate-dependent aminotransferase family.</text>
</comment>
<dbReference type="InterPro" id="IPR036390">
    <property type="entry name" value="WH_DNA-bd_sf"/>
</dbReference>
<dbReference type="InterPro" id="IPR000524">
    <property type="entry name" value="Tscrpt_reg_HTH_GntR"/>
</dbReference>
<accession>A0A7G9GV36</accession>
<dbReference type="Gene3D" id="3.40.640.10">
    <property type="entry name" value="Type I PLP-dependent aspartate aminotransferase-like (Major domain)"/>
    <property type="match status" value="1"/>
</dbReference>
<dbReference type="Proteomes" id="UP000515913">
    <property type="component" value="Chromosome"/>
</dbReference>
<keyword evidence="2" id="KW-0663">Pyridoxal phosphate</keyword>
<keyword evidence="3" id="KW-0805">Transcription regulation</keyword>
<dbReference type="InterPro" id="IPR015421">
    <property type="entry name" value="PyrdxlP-dep_Trfase_major"/>
</dbReference>
<dbReference type="GO" id="GO:0003677">
    <property type="term" value="F:DNA binding"/>
    <property type="evidence" value="ECO:0007669"/>
    <property type="project" value="UniProtKB-KW"/>
</dbReference>
<dbReference type="AlphaFoldDB" id="A0A7G9GV36"/>
<dbReference type="InterPro" id="IPR015424">
    <property type="entry name" value="PyrdxlP-dep_Trfase"/>
</dbReference>
<keyword evidence="7" id="KW-0032">Aminotransferase</keyword>
<evidence type="ECO:0000313" key="7">
    <source>
        <dbReference type="EMBL" id="QNM14668.1"/>
    </source>
</evidence>
<evidence type="ECO:0000256" key="1">
    <source>
        <dbReference type="ARBA" id="ARBA00005384"/>
    </source>
</evidence>
<dbReference type="InterPro" id="IPR051446">
    <property type="entry name" value="HTH_trans_reg/aminotransferase"/>
</dbReference>
<dbReference type="Pfam" id="PF00155">
    <property type="entry name" value="Aminotran_1_2"/>
    <property type="match status" value="1"/>
</dbReference>
<name>A0A7G9GV36_9FUSO</name>
<dbReference type="InterPro" id="IPR015422">
    <property type="entry name" value="PyrdxlP-dep_Trfase_small"/>
</dbReference>
<dbReference type="GO" id="GO:0003700">
    <property type="term" value="F:DNA-binding transcription factor activity"/>
    <property type="evidence" value="ECO:0007669"/>
    <property type="project" value="InterPro"/>
</dbReference>
<keyword evidence="4" id="KW-0238">DNA-binding</keyword>
<dbReference type="EMBL" id="CP060637">
    <property type="protein sequence ID" value="QNM14668.1"/>
    <property type="molecule type" value="Genomic_DNA"/>
</dbReference>
<protein>
    <submittedName>
        <fullName evidence="7">PLP-dependent aminotransferase family protein</fullName>
    </submittedName>
</protein>
<evidence type="ECO:0000259" key="6">
    <source>
        <dbReference type="PROSITE" id="PS50949"/>
    </source>
</evidence>
<dbReference type="GO" id="GO:0008483">
    <property type="term" value="F:transaminase activity"/>
    <property type="evidence" value="ECO:0007669"/>
    <property type="project" value="UniProtKB-KW"/>
</dbReference>
<dbReference type="PANTHER" id="PTHR46577:SF1">
    <property type="entry name" value="HTH-TYPE TRANSCRIPTIONAL REGULATORY PROTEIN GABR"/>
    <property type="match status" value="1"/>
</dbReference>
<evidence type="ECO:0000256" key="2">
    <source>
        <dbReference type="ARBA" id="ARBA00022898"/>
    </source>
</evidence>
<dbReference type="PANTHER" id="PTHR46577">
    <property type="entry name" value="HTH-TYPE TRANSCRIPTIONAL REGULATORY PROTEIN GABR"/>
    <property type="match status" value="1"/>
</dbReference>
<dbReference type="Gene3D" id="1.10.10.10">
    <property type="entry name" value="Winged helix-like DNA-binding domain superfamily/Winged helix DNA-binding domain"/>
    <property type="match status" value="1"/>
</dbReference>
<evidence type="ECO:0000256" key="3">
    <source>
        <dbReference type="ARBA" id="ARBA00023015"/>
    </source>
</evidence>
<dbReference type="SMART" id="SM00345">
    <property type="entry name" value="HTH_GNTR"/>
    <property type="match status" value="1"/>
</dbReference>
<dbReference type="PROSITE" id="PS50949">
    <property type="entry name" value="HTH_GNTR"/>
    <property type="match status" value="1"/>
</dbReference>
<gene>
    <name evidence="7" type="ORF">H9Q81_06735</name>
</gene>
<dbReference type="Pfam" id="PF00392">
    <property type="entry name" value="GntR"/>
    <property type="match status" value="1"/>
</dbReference>
<keyword evidence="8" id="KW-1185">Reference proteome</keyword>
<dbReference type="InterPro" id="IPR036388">
    <property type="entry name" value="WH-like_DNA-bd_sf"/>
</dbReference>
<dbReference type="SUPFAM" id="SSF53383">
    <property type="entry name" value="PLP-dependent transferases"/>
    <property type="match status" value="1"/>
</dbReference>
<organism evidence="7 8">
    <name type="scientific">Fusobacterium hominis</name>
    <dbReference type="NCBI Taxonomy" id="2764326"/>
    <lineage>
        <taxon>Bacteria</taxon>
        <taxon>Fusobacteriati</taxon>
        <taxon>Fusobacteriota</taxon>
        <taxon>Fusobacteriia</taxon>
        <taxon>Fusobacteriales</taxon>
        <taxon>Fusobacteriaceae</taxon>
        <taxon>Fusobacterium</taxon>
    </lineage>
</organism>
<evidence type="ECO:0000313" key="8">
    <source>
        <dbReference type="Proteomes" id="UP000515913"/>
    </source>
</evidence>
<dbReference type="RefSeq" id="WP_101474226.1">
    <property type="nucleotide sequence ID" value="NZ_CP060637.1"/>
</dbReference>
<evidence type="ECO:0000256" key="5">
    <source>
        <dbReference type="ARBA" id="ARBA00023163"/>
    </source>
</evidence>
<dbReference type="KEGG" id="fho:H9Q81_06735"/>
<dbReference type="GO" id="GO:0030170">
    <property type="term" value="F:pyridoxal phosphate binding"/>
    <property type="evidence" value="ECO:0007669"/>
    <property type="project" value="InterPro"/>
</dbReference>
<feature type="domain" description="HTH gntR-type" evidence="6">
    <location>
        <begin position="10"/>
        <end position="76"/>
    </location>
</feature>